<evidence type="ECO:0008006" key="4">
    <source>
        <dbReference type="Google" id="ProtNLM"/>
    </source>
</evidence>
<dbReference type="InterPro" id="IPR004155">
    <property type="entry name" value="PBS_lyase_HEAT"/>
</dbReference>
<proteinExistence type="predicted"/>
<reference evidence="2 3" key="1">
    <citation type="submission" date="2024-06" db="EMBL/GenBank/DDBJ databases">
        <title>The Natural Products Discovery Center: Release of the First 8490 Sequenced Strains for Exploring Actinobacteria Biosynthetic Diversity.</title>
        <authorList>
            <person name="Kalkreuter E."/>
            <person name="Kautsar S.A."/>
            <person name="Yang D."/>
            <person name="Bader C.D."/>
            <person name="Teijaro C.N."/>
            <person name="Fluegel L."/>
            <person name="Davis C.M."/>
            <person name="Simpson J.R."/>
            <person name="Lauterbach L."/>
            <person name="Steele A.D."/>
            <person name="Gui C."/>
            <person name="Meng S."/>
            <person name="Li G."/>
            <person name="Viehrig K."/>
            <person name="Ye F."/>
            <person name="Su P."/>
            <person name="Kiefer A.F."/>
            <person name="Nichols A."/>
            <person name="Cepeda A.J."/>
            <person name="Yan W."/>
            <person name="Fan B."/>
            <person name="Jiang Y."/>
            <person name="Adhikari A."/>
            <person name="Zheng C.-J."/>
            <person name="Schuster L."/>
            <person name="Cowan T.M."/>
            <person name="Smanski M.J."/>
            <person name="Chevrette M.G."/>
            <person name="De Carvalho L.P.S."/>
            <person name="Shen B."/>
        </authorList>
    </citation>
    <scope>NUCLEOTIDE SEQUENCE [LARGE SCALE GENOMIC DNA]</scope>
    <source>
        <strain evidence="2 3">NPDC050100</strain>
    </source>
</reference>
<feature type="compositionally biased region" description="Low complexity" evidence="1">
    <location>
        <begin position="827"/>
        <end position="840"/>
    </location>
</feature>
<dbReference type="InterPro" id="IPR011989">
    <property type="entry name" value="ARM-like"/>
</dbReference>
<dbReference type="SUPFAM" id="SSF48371">
    <property type="entry name" value="ARM repeat"/>
    <property type="match status" value="1"/>
</dbReference>
<evidence type="ECO:0000256" key="1">
    <source>
        <dbReference type="SAM" id="MobiDB-lite"/>
    </source>
</evidence>
<dbReference type="SMART" id="SM00567">
    <property type="entry name" value="EZ_HEAT"/>
    <property type="match status" value="7"/>
</dbReference>
<feature type="compositionally biased region" description="Basic residues" evidence="1">
    <location>
        <begin position="883"/>
        <end position="895"/>
    </location>
</feature>
<comment type="caution">
    <text evidence="2">The sequence shown here is derived from an EMBL/GenBank/DDBJ whole genome shotgun (WGS) entry which is preliminary data.</text>
</comment>
<gene>
    <name evidence="2" type="ORF">AB0I59_30105</name>
</gene>
<name>A0ABV3GML8_MICGL</name>
<keyword evidence="3" id="KW-1185">Reference proteome</keyword>
<feature type="region of interest" description="Disordered" evidence="1">
    <location>
        <begin position="874"/>
        <end position="895"/>
    </location>
</feature>
<evidence type="ECO:0000313" key="3">
    <source>
        <dbReference type="Proteomes" id="UP001551675"/>
    </source>
</evidence>
<accession>A0ABV3GML8</accession>
<evidence type="ECO:0000313" key="2">
    <source>
        <dbReference type="EMBL" id="MEV0972880.1"/>
    </source>
</evidence>
<sequence>MGRDLAAALADHFSRHGDEVARDMFTRPPLEGARWLVLVDGLDEIADPDERSRVLTTLSTSAEQRSDVFRFLITTRPLPPGELAELVRAGAADLRLRLFDASDLRRFAQRWFEARPVAGAGAEPLESARTFVAGIRRSGMSALPRVPLLVTMAALLYERDPSAGLPADRTRLYEEFVTLLRAARRRPTDTAALAWTEHEDRLLAHLAAIRVHTPERHLLEAAVEWTSEWIPSESIAGMTRSVLTSTVLNRLLATSLLVADGTDVVFPHQSLAEYLAAGSEPFDEVVWRRAIGDPASREFALFVLGRAGPPVDEFVPCLLDGTDADLVAAGRVIADGYRVKPEVAEAVVTSLLSRVRAGERGEECLDVLTDLAVTRPELVARLAEVSRDRDVPDWTRAIVADALVDVDRKTACALLAEIGLADELGTHPVRRWCADRLLAHADDRAAHRIQKILQVDGDWEIRSWALDLDDLLPPLPDVPERALAALADDPRQQIFLRVQAATALLEHAAPVAARILTDIATDHGEDQRARFEAARVLAQRARPPVLTGLEVLAESPSTRSTLRCEAAILLTGHEDARGRLVLRDLAGTAEESWVRFRAARKLWEDGIDEGRDVLRRLAIDERTGLRTRVAAGRLLIERDDAHTRAELRQVVTQADGLSARYCAARALHEAGDATGTAALRELAASPAAGPHIRHATGLALLRAGDPTGVAVLEAVATQSADSQARITAARSLMPYDAAAAVAALRSIFDEPRVGGHIRYQAASSLLEHGDEVPLARLAAQVSDRLLRVAIAQTLHERGDSAGLVLLRDVLCARRSGGAERRARRTPRGSWSCSSGASRASTTDSRWWSHLPRSAVSRSGSCWSAWLATGRRPARWSGRPAWRPSRRMRSRPHSTR</sequence>
<dbReference type="EMBL" id="JBFALK010000019">
    <property type="protein sequence ID" value="MEV0972880.1"/>
    <property type="molecule type" value="Genomic_DNA"/>
</dbReference>
<dbReference type="InterPro" id="IPR016024">
    <property type="entry name" value="ARM-type_fold"/>
</dbReference>
<dbReference type="Proteomes" id="UP001551675">
    <property type="component" value="Unassembled WGS sequence"/>
</dbReference>
<feature type="region of interest" description="Disordered" evidence="1">
    <location>
        <begin position="817"/>
        <end position="840"/>
    </location>
</feature>
<dbReference type="RefSeq" id="WP_358138277.1">
    <property type="nucleotide sequence ID" value="NZ_JBFALK010000019.1"/>
</dbReference>
<protein>
    <recommendedName>
        <fullName evidence="4">NACHT domain-containing protein</fullName>
    </recommendedName>
</protein>
<dbReference type="Gene3D" id="1.25.10.10">
    <property type="entry name" value="Leucine-rich Repeat Variant"/>
    <property type="match status" value="2"/>
</dbReference>
<organism evidence="2 3">
    <name type="scientific">Microtetraspora glauca</name>
    <dbReference type="NCBI Taxonomy" id="1996"/>
    <lineage>
        <taxon>Bacteria</taxon>
        <taxon>Bacillati</taxon>
        <taxon>Actinomycetota</taxon>
        <taxon>Actinomycetes</taxon>
        <taxon>Streptosporangiales</taxon>
        <taxon>Streptosporangiaceae</taxon>
        <taxon>Microtetraspora</taxon>
    </lineage>
</organism>